<evidence type="ECO:0000313" key="3">
    <source>
        <dbReference type="Proteomes" id="UP001396898"/>
    </source>
</evidence>
<proteinExistence type="predicted"/>
<dbReference type="Proteomes" id="UP001396898">
    <property type="component" value="Unassembled WGS sequence"/>
</dbReference>
<comment type="caution">
    <text evidence="2">The sequence shown here is derived from an EMBL/GenBank/DDBJ whole genome shotgun (WGS) entry which is preliminary data.</text>
</comment>
<keyword evidence="3" id="KW-1185">Reference proteome</keyword>
<accession>A0ABR1RZ98</accession>
<dbReference type="EMBL" id="JAQQWI010000008">
    <property type="protein sequence ID" value="KAK8023244.1"/>
    <property type="molecule type" value="Genomic_DNA"/>
</dbReference>
<evidence type="ECO:0000313" key="2">
    <source>
        <dbReference type="EMBL" id="KAK8023244.1"/>
    </source>
</evidence>
<protein>
    <submittedName>
        <fullName evidence="2">Uncharacterized protein</fullName>
    </submittedName>
</protein>
<gene>
    <name evidence="2" type="ORF">PG991_006483</name>
</gene>
<feature type="region of interest" description="Disordered" evidence="1">
    <location>
        <begin position="83"/>
        <end position="113"/>
    </location>
</feature>
<name>A0ABR1RZ98_9PEZI</name>
<evidence type="ECO:0000256" key="1">
    <source>
        <dbReference type="SAM" id="MobiDB-lite"/>
    </source>
</evidence>
<sequence length="113" mass="12606">MSVEKIIISPNSGAVLYKIRPIYQRPSCSWTNTKSSSPTAYAPTCRTLEHPTDSVSALEDLWRLGMIADHLFCSLHPEIGSSMQQQRRGSLGVGVSRRRDLLPPHMSVNLNTR</sequence>
<organism evidence="2 3">
    <name type="scientific">Apiospora marii</name>
    <dbReference type="NCBI Taxonomy" id="335849"/>
    <lineage>
        <taxon>Eukaryota</taxon>
        <taxon>Fungi</taxon>
        <taxon>Dikarya</taxon>
        <taxon>Ascomycota</taxon>
        <taxon>Pezizomycotina</taxon>
        <taxon>Sordariomycetes</taxon>
        <taxon>Xylariomycetidae</taxon>
        <taxon>Amphisphaeriales</taxon>
        <taxon>Apiosporaceae</taxon>
        <taxon>Apiospora</taxon>
    </lineage>
</organism>
<reference evidence="2 3" key="1">
    <citation type="submission" date="2023-01" db="EMBL/GenBank/DDBJ databases">
        <title>Analysis of 21 Apiospora genomes using comparative genomics revels a genus with tremendous synthesis potential of carbohydrate active enzymes and secondary metabolites.</title>
        <authorList>
            <person name="Sorensen T."/>
        </authorList>
    </citation>
    <scope>NUCLEOTIDE SEQUENCE [LARGE SCALE GENOMIC DNA]</scope>
    <source>
        <strain evidence="2 3">CBS 20057</strain>
    </source>
</reference>